<dbReference type="Gene3D" id="2.60.40.10">
    <property type="entry name" value="Immunoglobulins"/>
    <property type="match status" value="1"/>
</dbReference>
<dbReference type="InterPro" id="IPR037524">
    <property type="entry name" value="PA14/GLEYA"/>
</dbReference>
<evidence type="ECO:0000313" key="13">
    <source>
        <dbReference type="Proteomes" id="UP001220324"/>
    </source>
</evidence>
<dbReference type="EC" id="3.2.1.21" evidence="10"/>
<proteinExistence type="inferred from homology"/>
<dbReference type="PROSITE" id="PS00775">
    <property type="entry name" value="GLYCOSYL_HYDROL_F3"/>
    <property type="match status" value="1"/>
</dbReference>
<evidence type="ECO:0000256" key="6">
    <source>
        <dbReference type="ARBA" id="ARBA00023180"/>
    </source>
</evidence>
<sequence length="939" mass="102936">MILWGDMGSESASFALDCRGAEKRRKGETEKPQASLTVEPSPFHIYVVITLVFGDKVREIGGVRFTCGELRQCVLEGYKACLSPHRGIFNFLILPDIVIHRSIMTVKDIVDSAFVQIANADIEKIIKELTQDEKVSLLSGEDFWHTVPIPRLNIPSIRLSDGPNGVRGTHFFSSVPAACLPCGTAIGATFDRDLALKIGHLLAAEAKAKGAHVILGPTINIARGPLGGRGFESYSEDPFLSGILAGHYCKGLKERNVSATLKHLVCNDQEHERMAVNSIVTDRAMREIYLLPFMIAIALGKPDAVMTAYNKVNGLHASENRELLQDILREEWKWDGLVMSDWFGTYSTSEAVNAGLDLEMPGPPRWRGGALSHAITANKIPLASLNARVRAVLKLVQKASKSGIPEKAPETQLNRAEDRALLRKIASEAIVLLKNEEDILPLNKDKRIAIIGPNAKITAYCGGGSAALNPYYTVTPLDGISNSAKAGVDFAQGVYAHQMLPLLGKQLRLEDGQNGFKLSIFNDAPDVATRAPLEERHETDSMIIFMDYDHPDLQTIWYADAEGYFVPEESGIYDFGLTVNGTAKLYVDGKLVIDNTVNQRPGTSFFGSGTLEEISSLELEAGKKYKVLIQWACGKTSTFKVPGVVDFGHGGFRFGACKQLCPQAGIEQAVQVAASVDQVVLVAGLNGEWESEGEDRANMSLPPNTDELISRVLQANPNTVVVIQSGTPVEMPWINEAKAVLHAWYGGNETGNGLADVVFGDVNPSGKLPLTFPRRLKDNPTYFNFRSEGGRVLYGEDVYVGYRYYEGLELEPLFPFGHGLSYTTFQVSDLNVDDSEKILSVSCKVQNTGSRKGAESHPPIRRPLKELKEFWKVSLDSGAEQTVTIPLNIVRATSFWDEKSNSWCSYEGAYKIMVGTSSDGEFLETVVNVSETTYWSGGW</sequence>
<dbReference type="GO" id="GO:0030245">
    <property type="term" value="P:cellulose catabolic process"/>
    <property type="evidence" value="ECO:0007669"/>
    <property type="project" value="UniProtKB-KW"/>
</dbReference>
<evidence type="ECO:0000256" key="3">
    <source>
        <dbReference type="ARBA" id="ARBA00005336"/>
    </source>
</evidence>
<keyword evidence="6" id="KW-0325">Glycoprotein</keyword>
<dbReference type="PANTHER" id="PTHR42715:SF27">
    <property type="entry name" value="BETA-GLUCOSIDASE-RELATED"/>
    <property type="match status" value="1"/>
</dbReference>
<dbReference type="InterPro" id="IPR050288">
    <property type="entry name" value="Cellulose_deg_GH3"/>
</dbReference>
<evidence type="ECO:0000256" key="7">
    <source>
        <dbReference type="ARBA" id="ARBA00023277"/>
    </source>
</evidence>
<dbReference type="InterPro" id="IPR026891">
    <property type="entry name" value="Fn3-like"/>
</dbReference>
<dbReference type="InterPro" id="IPR001764">
    <property type="entry name" value="Glyco_hydro_3_N"/>
</dbReference>
<dbReference type="InterPro" id="IPR019800">
    <property type="entry name" value="Glyco_hydro_3_AS"/>
</dbReference>
<dbReference type="Gene3D" id="3.20.20.300">
    <property type="entry name" value="Glycoside hydrolase, family 3, N-terminal domain"/>
    <property type="match status" value="1"/>
</dbReference>
<dbReference type="InterPro" id="IPR002772">
    <property type="entry name" value="Glyco_hydro_3_C"/>
</dbReference>
<evidence type="ECO:0000313" key="12">
    <source>
        <dbReference type="EMBL" id="KAJ5525069.1"/>
    </source>
</evidence>
<dbReference type="Pfam" id="PF07691">
    <property type="entry name" value="PA14"/>
    <property type="match status" value="1"/>
</dbReference>
<evidence type="ECO:0000256" key="9">
    <source>
        <dbReference type="ARBA" id="ARBA00023326"/>
    </source>
</evidence>
<evidence type="ECO:0000256" key="4">
    <source>
        <dbReference type="ARBA" id="ARBA00022801"/>
    </source>
</evidence>
<keyword evidence="13" id="KW-1185">Reference proteome</keyword>
<dbReference type="SUPFAM" id="SSF51445">
    <property type="entry name" value="(Trans)glycosidases"/>
    <property type="match status" value="1"/>
</dbReference>
<dbReference type="Pfam" id="PF01915">
    <property type="entry name" value="Glyco_hydro_3_C"/>
    <property type="match status" value="1"/>
</dbReference>
<accession>A0AAD6CKC2</accession>
<keyword evidence="5" id="KW-0136">Cellulose degradation</keyword>
<dbReference type="SMART" id="SM01217">
    <property type="entry name" value="Fn3_like"/>
    <property type="match status" value="1"/>
</dbReference>
<dbReference type="AlphaFoldDB" id="A0AAD6CKC2"/>
<dbReference type="PROSITE" id="PS51820">
    <property type="entry name" value="PA14"/>
    <property type="match status" value="1"/>
</dbReference>
<dbReference type="InterPro" id="IPR013783">
    <property type="entry name" value="Ig-like_fold"/>
</dbReference>
<gene>
    <name evidence="12" type="ORF">N7494_011719</name>
</gene>
<comment type="catalytic activity">
    <reaction evidence="1 10">
        <text>Hydrolysis of terminal, non-reducing beta-D-glucosyl residues with release of beta-D-glucose.</text>
        <dbReference type="EC" id="3.2.1.21"/>
    </reaction>
</comment>
<dbReference type="Gene3D" id="3.40.50.1700">
    <property type="entry name" value="Glycoside hydrolase family 3 C-terminal domain"/>
    <property type="match status" value="1"/>
</dbReference>
<dbReference type="SMART" id="SM00758">
    <property type="entry name" value="PA14"/>
    <property type="match status" value="1"/>
</dbReference>
<evidence type="ECO:0000256" key="5">
    <source>
        <dbReference type="ARBA" id="ARBA00023001"/>
    </source>
</evidence>
<dbReference type="InterPro" id="IPR036881">
    <property type="entry name" value="Glyco_hydro_3_C_sf"/>
</dbReference>
<comment type="caution">
    <text evidence="12">The sequence shown here is derived from an EMBL/GenBank/DDBJ whole genome shotgun (WGS) entry which is preliminary data.</text>
</comment>
<evidence type="ECO:0000256" key="10">
    <source>
        <dbReference type="RuleBase" id="RU361161"/>
    </source>
</evidence>
<dbReference type="PANTHER" id="PTHR42715">
    <property type="entry name" value="BETA-GLUCOSIDASE"/>
    <property type="match status" value="1"/>
</dbReference>
<reference evidence="12 13" key="1">
    <citation type="journal article" date="2023" name="IMA Fungus">
        <title>Comparative genomic study of the Penicillium genus elucidates a diverse pangenome and 15 lateral gene transfer events.</title>
        <authorList>
            <person name="Petersen C."/>
            <person name="Sorensen T."/>
            <person name="Nielsen M.R."/>
            <person name="Sondergaard T.E."/>
            <person name="Sorensen J.L."/>
            <person name="Fitzpatrick D.A."/>
            <person name="Frisvad J.C."/>
            <person name="Nielsen K.L."/>
        </authorList>
    </citation>
    <scope>NUCLEOTIDE SEQUENCE [LARGE SCALE GENOMIC DNA]</scope>
    <source>
        <strain evidence="12 13">IBT 35679</strain>
    </source>
</reference>
<evidence type="ECO:0000256" key="2">
    <source>
        <dbReference type="ARBA" id="ARBA00004987"/>
    </source>
</evidence>
<dbReference type="EMBL" id="JAQIZZ010000008">
    <property type="protein sequence ID" value="KAJ5525069.1"/>
    <property type="molecule type" value="Genomic_DNA"/>
</dbReference>
<dbReference type="GO" id="GO:0008422">
    <property type="term" value="F:beta-glucosidase activity"/>
    <property type="evidence" value="ECO:0007669"/>
    <property type="project" value="UniProtKB-EC"/>
</dbReference>
<organism evidence="12 13">
    <name type="scientific">Penicillium frequentans</name>
    <dbReference type="NCBI Taxonomy" id="3151616"/>
    <lineage>
        <taxon>Eukaryota</taxon>
        <taxon>Fungi</taxon>
        <taxon>Dikarya</taxon>
        <taxon>Ascomycota</taxon>
        <taxon>Pezizomycotina</taxon>
        <taxon>Eurotiomycetes</taxon>
        <taxon>Eurotiomycetidae</taxon>
        <taxon>Eurotiales</taxon>
        <taxon>Aspergillaceae</taxon>
        <taxon>Penicillium</taxon>
    </lineage>
</organism>
<keyword evidence="9 10" id="KW-0624">Polysaccharide degradation</keyword>
<dbReference type="Pfam" id="PF14310">
    <property type="entry name" value="Fn3-like"/>
    <property type="match status" value="1"/>
</dbReference>
<protein>
    <recommendedName>
        <fullName evidence="10">beta-glucosidase</fullName>
        <ecNumber evidence="10">3.2.1.21</ecNumber>
    </recommendedName>
</protein>
<dbReference type="Gene3D" id="2.60.120.260">
    <property type="entry name" value="Galactose-binding domain-like"/>
    <property type="match status" value="1"/>
</dbReference>
<dbReference type="FunFam" id="3.20.20.300:FF:000006">
    <property type="entry name" value="Beta-glucosidase H"/>
    <property type="match status" value="1"/>
</dbReference>
<dbReference type="Pfam" id="PF00933">
    <property type="entry name" value="Glyco_hydro_3"/>
    <property type="match status" value="1"/>
</dbReference>
<dbReference type="SUPFAM" id="SSF52279">
    <property type="entry name" value="Beta-D-glucan exohydrolase, C-terminal domain"/>
    <property type="match status" value="1"/>
</dbReference>
<dbReference type="InterPro" id="IPR036962">
    <property type="entry name" value="Glyco_hydro_3_N_sf"/>
</dbReference>
<evidence type="ECO:0000259" key="11">
    <source>
        <dbReference type="PROSITE" id="PS51820"/>
    </source>
</evidence>
<feature type="domain" description="PA14" evidence="11">
    <location>
        <begin position="511"/>
        <end position="670"/>
    </location>
</feature>
<keyword evidence="8 10" id="KW-0326">Glycosidase</keyword>
<comment type="similarity">
    <text evidence="3 10">Belongs to the glycosyl hydrolase 3 family.</text>
</comment>
<dbReference type="Proteomes" id="UP001220324">
    <property type="component" value="Unassembled WGS sequence"/>
</dbReference>
<evidence type="ECO:0000256" key="8">
    <source>
        <dbReference type="ARBA" id="ARBA00023295"/>
    </source>
</evidence>
<comment type="pathway">
    <text evidence="2 10">Glycan metabolism; cellulose degradation.</text>
</comment>
<evidence type="ECO:0000256" key="1">
    <source>
        <dbReference type="ARBA" id="ARBA00000448"/>
    </source>
</evidence>
<dbReference type="PRINTS" id="PR00133">
    <property type="entry name" value="GLHYDRLASE3"/>
</dbReference>
<dbReference type="InterPro" id="IPR017853">
    <property type="entry name" value="GH"/>
</dbReference>
<keyword evidence="7 10" id="KW-0119">Carbohydrate metabolism</keyword>
<keyword evidence="4 10" id="KW-0378">Hydrolase</keyword>
<dbReference type="InterPro" id="IPR011658">
    <property type="entry name" value="PA14_dom"/>
</dbReference>
<name>A0AAD6CKC2_9EURO</name>